<evidence type="ECO:0000259" key="6">
    <source>
        <dbReference type="Pfam" id="PF08281"/>
    </source>
</evidence>
<evidence type="ECO:0000256" key="1">
    <source>
        <dbReference type="ARBA" id="ARBA00010641"/>
    </source>
</evidence>
<dbReference type="GO" id="GO:0003677">
    <property type="term" value="F:DNA binding"/>
    <property type="evidence" value="ECO:0007669"/>
    <property type="project" value="InterPro"/>
</dbReference>
<dbReference type="EMBL" id="SWBQ01000001">
    <property type="protein sequence ID" value="TKC09150.1"/>
    <property type="molecule type" value="Genomic_DNA"/>
</dbReference>
<keyword evidence="4" id="KW-0804">Transcription</keyword>
<keyword evidence="3" id="KW-0731">Sigma factor</keyword>
<feature type="domain" description="RNA polymerase sigma factor 70 region 4 type 2" evidence="6">
    <location>
        <begin position="126"/>
        <end position="172"/>
    </location>
</feature>
<dbReference type="InterPro" id="IPR014284">
    <property type="entry name" value="RNA_pol_sigma-70_dom"/>
</dbReference>
<dbReference type="Gene3D" id="1.10.10.10">
    <property type="entry name" value="Winged helix-like DNA-binding domain superfamily/Winged helix DNA-binding domain"/>
    <property type="match status" value="1"/>
</dbReference>
<dbReference type="SUPFAM" id="SSF88659">
    <property type="entry name" value="Sigma3 and sigma4 domains of RNA polymerase sigma factors"/>
    <property type="match status" value="1"/>
</dbReference>
<dbReference type="RefSeq" id="WP_136834563.1">
    <property type="nucleotide sequence ID" value="NZ_SWBQ01000001.1"/>
</dbReference>
<gene>
    <name evidence="7" type="ORF">FA047_03375</name>
</gene>
<evidence type="ECO:0000313" key="8">
    <source>
        <dbReference type="Proteomes" id="UP000307244"/>
    </source>
</evidence>
<dbReference type="InterPro" id="IPR007627">
    <property type="entry name" value="RNA_pol_sigma70_r2"/>
</dbReference>
<evidence type="ECO:0000259" key="5">
    <source>
        <dbReference type="Pfam" id="PF04542"/>
    </source>
</evidence>
<dbReference type="CDD" id="cd06171">
    <property type="entry name" value="Sigma70_r4"/>
    <property type="match status" value="1"/>
</dbReference>
<comment type="caution">
    <text evidence="7">The sequence shown here is derived from an EMBL/GenBank/DDBJ whole genome shotgun (WGS) entry which is preliminary data.</text>
</comment>
<dbReference type="GO" id="GO:0006352">
    <property type="term" value="P:DNA-templated transcription initiation"/>
    <property type="evidence" value="ECO:0007669"/>
    <property type="project" value="InterPro"/>
</dbReference>
<accession>A0A4U1CQH9</accession>
<dbReference type="PANTHER" id="PTHR43133">
    <property type="entry name" value="RNA POLYMERASE ECF-TYPE SIGMA FACTO"/>
    <property type="match status" value="1"/>
</dbReference>
<dbReference type="NCBIfam" id="TIGR02985">
    <property type="entry name" value="Sig70_bacteroi1"/>
    <property type="match status" value="1"/>
</dbReference>
<organism evidence="7 8">
    <name type="scientific">Pedobacter frigoris</name>
    <dbReference type="NCBI Taxonomy" id="2571272"/>
    <lineage>
        <taxon>Bacteria</taxon>
        <taxon>Pseudomonadati</taxon>
        <taxon>Bacteroidota</taxon>
        <taxon>Sphingobacteriia</taxon>
        <taxon>Sphingobacteriales</taxon>
        <taxon>Sphingobacteriaceae</taxon>
        <taxon>Pedobacter</taxon>
    </lineage>
</organism>
<dbReference type="InterPro" id="IPR036388">
    <property type="entry name" value="WH-like_DNA-bd_sf"/>
</dbReference>
<dbReference type="InterPro" id="IPR039425">
    <property type="entry name" value="RNA_pol_sigma-70-like"/>
</dbReference>
<name>A0A4U1CQH9_9SPHI</name>
<comment type="similarity">
    <text evidence="1">Belongs to the sigma-70 factor family. ECF subfamily.</text>
</comment>
<feature type="domain" description="RNA polymerase sigma-70 region 2" evidence="5">
    <location>
        <begin position="28"/>
        <end position="91"/>
    </location>
</feature>
<sequence length="199" mass="23265">MEKETEKNDQYWIDALSGADETALSHFFKQYAKSLGYFTNRLVHDKQEAEDIVATCFIKLWQRRSSFKTVDNIKAFLYLSCKNACLDYLRHVKVKTLAQERYLNQDPEAEETILYHIVKAEVLQVLNQEIEQLPNNYRQVFKLIYFENKKTDEIALELGLTPQTVRNYKTRTIELLKTAMIKRGVSSAGILALLLYLDK</sequence>
<dbReference type="OrthoDB" id="656273at2"/>
<dbReference type="SUPFAM" id="SSF88946">
    <property type="entry name" value="Sigma2 domain of RNA polymerase sigma factors"/>
    <property type="match status" value="1"/>
</dbReference>
<protein>
    <submittedName>
        <fullName evidence="7">RNA polymerase sigma-70 factor</fullName>
    </submittedName>
</protein>
<reference evidence="7 8" key="1">
    <citation type="submission" date="2019-04" db="EMBL/GenBank/DDBJ databases">
        <title>Pedobacter sp. RP-3-15 sp. nov., isolated from Arctic soil.</title>
        <authorList>
            <person name="Dahal R.H."/>
            <person name="Kim D.-U."/>
        </authorList>
    </citation>
    <scope>NUCLEOTIDE SEQUENCE [LARGE SCALE GENOMIC DNA]</scope>
    <source>
        <strain evidence="7 8">RP-3-15</strain>
    </source>
</reference>
<dbReference type="PANTHER" id="PTHR43133:SF46">
    <property type="entry name" value="RNA POLYMERASE SIGMA-70 FACTOR ECF SUBFAMILY"/>
    <property type="match status" value="1"/>
</dbReference>
<dbReference type="Pfam" id="PF08281">
    <property type="entry name" value="Sigma70_r4_2"/>
    <property type="match status" value="1"/>
</dbReference>
<keyword evidence="8" id="KW-1185">Reference proteome</keyword>
<dbReference type="InterPro" id="IPR013324">
    <property type="entry name" value="RNA_pol_sigma_r3/r4-like"/>
</dbReference>
<proteinExistence type="inferred from homology"/>
<dbReference type="AlphaFoldDB" id="A0A4U1CQH9"/>
<dbReference type="NCBIfam" id="TIGR02937">
    <property type="entry name" value="sigma70-ECF"/>
    <property type="match status" value="1"/>
</dbReference>
<dbReference type="GO" id="GO:0016987">
    <property type="term" value="F:sigma factor activity"/>
    <property type="evidence" value="ECO:0007669"/>
    <property type="project" value="UniProtKB-KW"/>
</dbReference>
<evidence type="ECO:0000256" key="3">
    <source>
        <dbReference type="ARBA" id="ARBA00023082"/>
    </source>
</evidence>
<evidence type="ECO:0000313" key="7">
    <source>
        <dbReference type="EMBL" id="TKC09150.1"/>
    </source>
</evidence>
<dbReference type="Gene3D" id="1.10.1740.10">
    <property type="match status" value="1"/>
</dbReference>
<dbReference type="Pfam" id="PF04542">
    <property type="entry name" value="Sigma70_r2"/>
    <property type="match status" value="1"/>
</dbReference>
<dbReference type="InterPro" id="IPR014327">
    <property type="entry name" value="RNA_pol_sigma70_bacteroid"/>
</dbReference>
<evidence type="ECO:0000256" key="4">
    <source>
        <dbReference type="ARBA" id="ARBA00023163"/>
    </source>
</evidence>
<dbReference type="InterPro" id="IPR013249">
    <property type="entry name" value="RNA_pol_sigma70_r4_t2"/>
</dbReference>
<dbReference type="Proteomes" id="UP000307244">
    <property type="component" value="Unassembled WGS sequence"/>
</dbReference>
<keyword evidence="2" id="KW-0805">Transcription regulation</keyword>
<dbReference type="InterPro" id="IPR013325">
    <property type="entry name" value="RNA_pol_sigma_r2"/>
</dbReference>
<evidence type="ECO:0000256" key="2">
    <source>
        <dbReference type="ARBA" id="ARBA00023015"/>
    </source>
</evidence>